<comment type="similarity">
    <text evidence="2 6">Belongs to the peroxisomal membrane protein PXMP2/4 family.</text>
</comment>
<accession>A0AAD5DHT3</accession>
<dbReference type="Pfam" id="PF04117">
    <property type="entry name" value="Mpv17_PMP22"/>
    <property type="match status" value="1"/>
</dbReference>
<dbReference type="Proteomes" id="UP001205105">
    <property type="component" value="Unassembled WGS sequence"/>
</dbReference>
<name>A0AAD5DHT3_9CHLO</name>
<dbReference type="PANTHER" id="PTHR11266">
    <property type="entry name" value="PEROXISOMAL MEMBRANE PROTEIN 2, PXMP2 MPV17"/>
    <property type="match status" value="1"/>
</dbReference>
<keyword evidence="4" id="KW-1133">Transmembrane helix</keyword>
<evidence type="ECO:0000313" key="8">
    <source>
        <dbReference type="Proteomes" id="UP001205105"/>
    </source>
</evidence>
<comment type="caution">
    <text evidence="7">The sequence shown here is derived from an EMBL/GenBank/DDBJ whole genome shotgun (WGS) entry which is preliminary data.</text>
</comment>
<sequence>MYLTSLARRPLLTKACTSFACVIIGDSIAQAIGGAPYSIIRVLRLAAYSSTVGASCGHYWHRWLETTIHPEAPQCHAAVVKKTALDQLVLSPVMCAVFFTALKLFEGNPAGILPFLQASREKWLPTVCTSMAVWGPYNLASFRFIPEHLRVLCGNCAGIAWGCYMSVSCINQAPSAACAAAAAATAALQASQVQE</sequence>
<keyword evidence="8" id="KW-1185">Reference proteome</keyword>
<dbReference type="AlphaFoldDB" id="A0AAD5DHT3"/>
<dbReference type="InterPro" id="IPR007248">
    <property type="entry name" value="Mpv17_PMP22"/>
</dbReference>
<organism evidence="7 8">
    <name type="scientific">Chlorella ohadii</name>
    <dbReference type="NCBI Taxonomy" id="2649997"/>
    <lineage>
        <taxon>Eukaryota</taxon>
        <taxon>Viridiplantae</taxon>
        <taxon>Chlorophyta</taxon>
        <taxon>core chlorophytes</taxon>
        <taxon>Trebouxiophyceae</taxon>
        <taxon>Chlorellales</taxon>
        <taxon>Chlorellaceae</taxon>
        <taxon>Chlorella clade</taxon>
        <taxon>Chlorella</taxon>
    </lineage>
</organism>
<evidence type="ECO:0000256" key="5">
    <source>
        <dbReference type="ARBA" id="ARBA00023136"/>
    </source>
</evidence>
<reference evidence="7" key="1">
    <citation type="submission" date="2020-11" db="EMBL/GenBank/DDBJ databases">
        <title>Chlorella ohadii genome sequencing and assembly.</title>
        <authorList>
            <person name="Murik O."/>
            <person name="Treves H."/>
            <person name="Kedem I."/>
            <person name="Shotland Y."/>
            <person name="Kaplan A."/>
        </authorList>
    </citation>
    <scope>NUCLEOTIDE SEQUENCE</scope>
    <source>
        <strain evidence="7">1</strain>
    </source>
</reference>
<evidence type="ECO:0000256" key="2">
    <source>
        <dbReference type="ARBA" id="ARBA00006824"/>
    </source>
</evidence>
<comment type="subcellular location">
    <subcellularLocation>
        <location evidence="1">Membrane</location>
        <topology evidence="1">Multi-pass membrane protein</topology>
    </subcellularLocation>
</comment>
<dbReference type="PANTHER" id="PTHR11266:SF17">
    <property type="entry name" value="PROTEIN MPV17"/>
    <property type="match status" value="1"/>
</dbReference>
<protein>
    <submittedName>
        <fullName evidence="7">Uncharacterized protein</fullName>
    </submittedName>
</protein>
<evidence type="ECO:0000256" key="6">
    <source>
        <dbReference type="RuleBase" id="RU363053"/>
    </source>
</evidence>
<gene>
    <name evidence="7" type="ORF">COHA_009439</name>
</gene>
<evidence type="ECO:0000313" key="7">
    <source>
        <dbReference type="EMBL" id="KAI7836663.1"/>
    </source>
</evidence>
<evidence type="ECO:0000256" key="1">
    <source>
        <dbReference type="ARBA" id="ARBA00004141"/>
    </source>
</evidence>
<proteinExistence type="inferred from homology"/>
<evidence type="ECO:0000256" key="4">
    <source>
        <dbReference type="ARBA" id="ARBA00022989"/>
    </source>
</evidence>
<dbReference type="GO" id="GO:0016020">
    <property type="term" value="C:membrane"/>
    <property type="evidence" value="ECO:0007669"/>
    <property type="project" value="UniProtKB-SubCell"/>
</dbReference>
<dbReference type="GO" id="GO:0005737">
    <property type="term" value="C:cytoplasm"/>
    <property type="evidence" value="ECO:0007669"/>
    <property type="project" value="TreeGrafter"/>
</dbReference>
<keyword evidence="3" id="KW-0812">Transmembrane</keyword>
<dbReference type="EMBL" id="JADXDR010000179">
    <property type="protein sequence ID" value="KAI7836663.1"/>
    <property type="molecule type" value="Genomic_DNA"/>
</dbReference>
<keyword evidence="5" id="KW-0472">Membrane</keyword>
<evidence type="ECO:0000256" key="3">
    <source>
        <dbReference type="ARBA" id="ARBA00022692"/>
    </source>
</evidence>